<accession>A0A0E9W567</accession>
<dbReference type="EMBL" id="GBXM01023131">
    <property type="protein sequence ID" value="JAH85446.1"/>
    <property type="molecule type" value="Transcribed_RNA"/>
</dbReference>
<organism evidence="2">
    <name type="scientific">Anguilla anguilla</name>
    <name type="common">European freshwater eel</name>
    <name type="synonym">Muraena anguilla</name>
    <dbReference type="NCBI Taxonomy" id="7936"/>
    <lineage>
        <taxon>Eukaryota</taxon>
        <taxon>Metazoa</taxon>
        <taxon>Chordata</taxon>
        <taxon>Craniata</taxon>
        <taxon>Vertebrata</taxon>
        <taxon>Euteleostomi</taxon>
        <taxon>Actinopterygii</taxon>
        <taxon>Neopterygii</taxon>
        <taxon>Teleostei</taxon>
        <taxon>Anguilliformes</taxon>
        <taxon>Anguillidae</taxon>
        <taxon>Anguilla</taxon>
    </lineage>
</organism>
<evidence type="ECO:0000313" key="2">
    <source>
        <dbReference type="EMBL" id="JAH85446.1"/>
    </source>
</evidence>
<reference evidence="2" key="1">
    <citation type="submission" date="2014-11" db="EMBL/GenBank/DDBJ databases">
        <authorList>
            <person name="Amaro Gonzalez C."/>
        </authorList>
    </citation>
    <scope>NUCLEOTIDE SEQUENCE</scope>
</reference>
<evidence type="ECO:0000256" key="1">
    <source>
        <dbReference type="SAM" id="MobiDB-lite"/>
    </source>
</evidence>
<name>A0A0E9W567_ANGAN</name>
<dbReference type="AlphaFoldDB" id="A0A0E9W567"/>
<feature type="compositionally biased region" description="Basic residues" evidence="1">
    <location>
        <begin position="74"/>
        <end position="83"/>
    </location>
</feature>
<protein>
    <submittedName>
        <fullName evidence="2">Uncharacterized protein</fullName>
    </submittedName>
</protein>
<proteinExistence type="predicted"/>
<feature type="region of interest" description="Disordered" evidence="1">
    <location>
        <begin position="74"/>
        <end position="94"/>
    </location>
</feature>
<feature type="compositionally biased region" description="Polar residues" evidence="1">
    <location>
        <begin position="84"/>
        <end position="94"/>
    </location>
</feature>
<sequence>MIKQHKTWNQSTRNTQKCIFMKTDYKHIQAGRLKRAAHALLKIWPKLGSSTHLQKTAQTLRCVFIATRNWRGGNRRMTQRKSTNRTPLCARSSC</sequence>
<reference evidence="2" key="2">
    <citation type="journal article" date="2015" name="Fish Shellfish Immunol.">
        <title>Early steps in the European eel (Anguilla anguilla)-Vibrio vulnificus interaction in the gills: Role of the RtxA13 toxin.</title>
        <authorList>
            <person name="Callol A."/>
            <person name="Pajuelo D."/>
            <person name="Ebbesson L."/>
            <person name="Teles M."/>
            <person name="MacKenzie S."/>
            <person name="Amaro C."/>
        </authorList>
    </citation>
    <scope>NUCLEOTIDE SEQUENCE</scope>
</reference>